<evidence type="ECO:0000259" key="2">
    <source>
        <dbReference type="PROSITE" id="PS50142"/>
    </source>
</evidence>
<evidence type="ECO:0000313" key="4">
    <source>
        <dbReference type="Proteomes" id="UP000012338"/>
    </source>
</evidence>
<feature type="compositionally biased region" description="Polar residues" evidence="1">
    <location>
        <begin position="606"/>
        <end position="618"/>
    </location>
</feature>
<dbReference type="Gene3D" id="1.10.1520.10">
    <property type="entry name" value="Ribonuclease III domain"/>
    <property type="match status" value="1"/>
</dbReference>
<dbReference type="OrthoDB" id="67027at2759"/>
<feature type="compositionally biased region" description="Basic and acidic residues" evidence="1">
    <location>
        <begin position="500"/>
        <end position="534"/>
    </location>
</feature>
<dbReference type="GO" id="GO:0006396">
    <property type="term" value="P:RNA processing"/>
    <property type="evidence" value="ECO:0007669"/>
    <property type="project" value="InterPro"/>
</dbReference>
<feature type="domain" description="RNase III" evidence="2">
    <location>
        <begin position="30"/>
        <end position="155"/>
    </location>
</feature>
<evidence type="ECO:0000256" key="1">
    <source>
        <dbReference type="SAM" id="MobiDB-lite"/>
    </source>
</evidence>
<dbReference type="InterPro" id="IPR036389">
    <property type="entry name" value="RNase_III_sf"/>
</dbReference>
<accession>N4XA57</accession>
<feature type="region of interest" description="Disordered" evidence="1">
    <location>
        <begin position="642"/>
        <end position="661"/>
    </location>
</feature>
<dbReference type="EMBL" id="KB733447">
    <property type="protein sequence ID" value="ENI08540.1"/>
    <property type="molecule type" value="Genomic_DNA"/>
</dbReference>
<dbReference type="SMART" id="SM00535">
    <property type="entry name" value="RIBOc"/>
    <property type="match status" value="1"/>
</dbReference>
<dbReference type="SUPFAM" id="SSF69065">
    <property type="entry name" value="RNase III domain-like"/>
    <property type="match status" value="1"/>
</dbReference>
<reference evidence="4" key="2">
    <citation type="journal article" date="2013" name="PLoS Genet.">
        <title>Comparative genome structure, secondary metabolite, and effector coding capacity across Cochliobolus pathogens.</title>
        <authorList>
            <person name="Condon B.J."/>
            <person name="Leng Y."/>
            <person name="Wu D."/>
            <person name="Bushley K.E."/>
            <person name="Ohm R.A."/>
            <person name="Otillar R."/>
            <person name="Martin J."/>
            <person name="Schackwitz W."/>
            <person name="Grimwood J."/>
            <person name="MohdZainudin N."/>
            <person name="Xue C."/>
            <person name="Wang R."/>
            <person name="Manning V.A."/>
            <person name="Dhillon B."/>
            <person name="Tu Z.J."/>
            <person name="Steffenson B.J."/>
            <person name="Salamov A."/>
            <person name="Sun H."/>
            <person name="Lowry S."/>
            <person name="LaButti K."/>
            <person name="Han J."/>
            <person name="Copeland A."/>
            <person name="Lindquist E."/>
            <person name="Barry K."/>
            <person name="Schmutz J."/>
            <person name="Baker S.E."/>
            <person name="Ciuffetti L.M."/>
            <person name="Grigoriev I.V."/>
            <person name="Zhong S."/>
            <person name="Turgeon B.G."/>
        </authorList>
    </citation>
    <scope>NUCLEOTIDE SEQUENCE [LARGE SCALE GENOMIC DNA]</scope>
    <source>
        <strain evidence="4">C4 / ATCC 48331 / race T</strain>
    </source>
</reference>
<feature type="region of interest" description="Disordered" evidence="1">
    <location>
        <begin position="596"/>
        <end position="631"/>
    </location>
</feature>
<dbReference type="PROSITE" id="PS50142">
    <property type="entry name" value="RNASE_3_2"/>
    <property type="match status" value="1"/>
</dbReference>
<organism evidence="3 4">
    <name type="scientific">Cochliobolus heterostrophus (strain C4 / ATCC 48331 / race T)</name>
    <name type="common">Southern corn leaf blight fungus</name>
    <name type="synonym">Bipolaris maydis</name>
    <dbReference type="NCBI Taxonomy" id="665024"/>
    <lineage>
        <taxon>Eukaryota</taxon>
        <taxon>Fungi</taxon>
        <taxon>Dikarya</taxon>
        <taxon>Ascomycota</taxon>
        <taxon>Pezizomycotina</taxon>
        <taxon>Dothideomycetes</taxon>
        <taxon>Pleosporomycetidae</taxon>
        <taxon>Pleosporales</taxon>
        <taxon>Pleosporineae</taxon>
        <taxon>Pleosporaceae</taxon>
        <taxon>Bipolaris</taxon>
    </lineage>
</organism>
<reference evidence="3 4" key="1">
    <citation type="journal article" date="2012" name="PLoS Pathog.">
        <title>Diverse lifestyles and strategies of plant pathogenesis encoded in the genomes of eighteen Dothideomycetes fungi.</title>
        <authorList>
            <person name="Ohm R.A."/>
            <person name="Feau N."/>
            <person name="Henrissat B."/>
            <person name="Schoch C.L."/>
            <person name="Horwitz B.A."/>
            <person name="Barry K.W."/>
            <person name="Condon B.J."/>
            <person name="Copeland A.C."/>
            <person name="Dhillon B."/>
            <person name="Glaser F."/>
            <person name="Hesse C.N."/>
            <person name="Kosti I."/>
            <person name="LaButti K."/>
            <person name="Lindquist E.A."/>
            <person name="Lucas S."/>
            <person name="Salamov A.A."/>
            <person name="Bradshaw R.E."/>
            <person name="Ciuffetti L."/>
            <person name="Hamelin R.C."/>
            <person name="Kema G.H.J."/>
            <person name="Lawrence C."/>
            <person name="Scott J.A."/>
            <person name="Spatafora J.W."/>
            <person name="Turgeon B.G."/>
            <person name="de Wit P.J.G.M."/>
            <person name="Zhong S."/>
            <person name="Goodwin S.B."/>
            <person name="Grigoriev I.V."/>
        </authorList>
    </citation>
    <scope>NUCLEOTIDE SEQUENCE [LARGE SCALE GENOMIC DNA]</scope>
    <source>
        <strain evidence="4">C4 / ATCC 48331 / race T</strain>
    </source>
</reference>
<protein>
    <recommendedName>
        <fullName evidence="2">RNase III domain-containing protein</fullName>
    </recommendedName>
</protein>
<dbReference type="GO" id="GO:0004525">
    <property type="term" value="F:ribonuclease III activity"/>
    <property type="evidence" value="ECO:0007669"/>
    <property type="project" value="InterPro"/>
</dbReference>
<feature type="region of interest" description="Disordered" evidence="1">
    <location>
        <begin position="338"/>
        <end position="361"/>
    </location>
</feature>
<feature type="compositionally biased region" description="Basic and acidic residues" evidence="1">
    <location>
        <begin position="541"/>
        <end position="554"/>
    </location>
</feature>
<keyword evidence="4" id="KW-1185">Reference proteome</keyword>
<sequence length="661" mass="74498">MHLKLATQQLEWHGLPPPHHHDMLEAVARVGRIEERIQYTFRNKMLCVEALKVTTSNSPLFFKGMIHQVKQNNRLALLGDRALSMVLCDIWYDTGYSPDMKIGNTIATTIQLYSKARKLGIDKDVLIGEGMDIPSVSQVAESFEAIFGAVYVDSDRSLETVKKVIESIDLGKQKFLEAASEAHNDLQFSGKKSIVYQKEELLFMERIRSLEHDAEKIQEHLRDAGPSITGVSGVKPNINPEARSAIRKEATKLERNARRLLKEVIQIDASAVCYEVKVNVRRRTRVMIHTALALKSEVTYSDGIAEEQSNEEPAIDLETTNDLDPIYTLANKVLLKDESLPPDESAQDGTHETTKKQPDSLNCLFLSENSTDDTPKLIISASPKSTAIPADSVLPKDSNATIIDLIAEFNEVITECGGPKKRGIGRPSRAELGFKYTAWKNALSMTNKLERRGKSADTLAIYEDMLQKCLEKRLIIERKRLAARKEKALSKNLSQVLSLKVEKPETSTPTKEEINLTKEQDQNQEQEQEREKEQKKKRLAPAHDGHEKASRESVESVEDLEQTISELHTATWESTNKTAERAPQHVLWRPFHSPQTGVKVRGRVGKTTSPFQGKTTSEAPPRTWSMRKPLKPLVWKPAKSMIRYRTSTSPRYPTSRNRAAP</sequence>
<feature type="compositionally biased region" description="Basic and acidic residues" evidence="1">
    <location>
        <begin position="349"/>
        <end position="358"/>
    </location>
</feature>
<feature type="compositionally biased region" description="Polar residues" evidence="1">
    <location>
        <begin position="645"/>
        <end position="661"/>
    </location>
</feature>
<evidence type="ECO:0000313" key="3">
    <source>
        <dbReference type="EMBL" id="ENI08540.1"/>
    </source>
</evidence>
<feature type="region of interest" description="Disordered" evidence="1">
    <location>
        <begin position="500"/>
        <end position="561"/>
    </location>
</feature>
<dbReference type="AlphaFoldDB" id="N4XA57"/>
<gene>
    <name evidence="3" type="ORF">COCC4DRAFT_20408</name>
</gene>
<name>N4XA57_COCH4</name>
<dbReference type="HOGENOM" id="CLU_378976_0_0_1"/>
<dbReference type="InterPro" id="IPR000999">
    <property type="entry name" value="RNase_III_dom"/>
</dbReference>
<proteinExistence type="predicted"/>
<dbReference type="Proteomes" id="UP000012338">
    <property type="component" value="Unassembled WGS sequence"/>
</dbReference>